<organism evidence="2 3">
    <name type="scientific">Paraburkholderia youngii</name>
    <dbReference type="NCBI Taxonomy" id="2782701"/>
    <lineage>
        <taxon>Bacteria</taxon>
        <taxon>Pseudomonadati</taxon>
        <taxon>Pseudomonadota</taxon>
        <taxon>Betaproteobacteria</taxon>
        <taxon>Burkholderiales</taxon>
        <taxon>Burkholderiaceae</taxon>
        <taxon>Paraburkholderia</taxon>
    </lineage>
</organism>
<protein>
    <submittedName>
        <fullName evidence="2">Uncharacterized protein</fullName>
    </submittedName>
</protein>
<evidence type="ECO:0000313" key="3">
    <source>
        <dbReference type="Proteomes" id="UP000592820"/>
    </source>
</evidence>
<proteinExistence type="predicted"/>
<accession>A0A7W8P0R7</accession>
<dbReference type="Proteomes" id="UP000592820">
    <property type="component" value="Unassembled WGS sequence"/>
</dbReference>
<reference evidence="2 3" key="1">
    <citation type="submission" date="2020-08" db="EMBL/GenBank/DDBJ databases">
        <title>Genomic Encyclopedia of Type Strains, Phase IV (KMG-V): Genome sequencing to study the core and pangenomes of soil and plant-associated prokaryotes.</title>
        <authorList>
            <person name="Whitman W."/>
        </authorList>
    </citation>
    <scope>NUCLEOTIDE SEQUENCE [LARGE SCALE GENOMIC DNA]</scope>
    <source>
        <strain evidence="2 3">JPY162</strain>
    </source>
</reference>
<gene>
    <name evidence="2" type="ORF">HDG41_000121</name>
</gene>
<dbReference type="AlphaFoldDB" id="A0A7W8P0R7"/>
<feature type="compositionally biased region" description="Basic and acidic residues" evidence="1">
    <location>
        <begin position="165"/>
        <end position="183"/>
    </location>
</feature>
<dbReference type="EMBL" id="JACHDE010000001">
    <property type="protein sequence ID" value="MBB5398085.1"/>
    <property type="molecule type" value="Genomic_DNA"/>
</dbReference>
<dbReference type="RefSeq" id="WP_260331953.1">
    <property type="nucleotide sequence ID" value="NZ_JACHDE010000001.1"/>
</dbReference>
<name>A0A7W8P0R7_9BURK</name>
<sequence length="192" mass="21635">MLVPSIHALGRCYEVLQLQLYLRAGYPIYYAVPEDILKAEILRSCAKGKSAEQCWEEMCTFLRDKIFRGKLPDAGNLQKQCVYVIDRTKPPACFINHDAGLRTFEGIDLDGGSRELPLPASYMLDERRERYRKRVLSFKPADDDAALRNLLNGAKNKELFEHIFHGSKGDHPEPAHGKDDASDAVKGAVTVK</sequence>
<comment type="caution">
    <text evidence="2">The sequence shown here is derived from an EMBL/GenBank/DDBJ whole genome shotgun (WGS) entry which is preliminary data.</text>
</comment>
<evidence type="ECO:0000256" key="1">
    <source>
        <dbReference type="SAM" id="MobiDB-lite"/>
    </source>
</evidence>
<evidence type="ECO:0000313" key="2">
    <source>
        <dbReference type="EMBL" id="MBB5398085.1"/>
    </source>
</evidence>
<feature type="region of interest" description="Disordered" evidence="1">
    <location>
        <begin position="165"/>
        <end position="192"/>
    </location>
</feature>